<evidence type="ECO:0000256" key="6">
    <source>
        <dbReference type="ARBA" id="ARBA00047941"/>
    </source>
</evidence>
<dbReference type="PANTHER" id="PTHR43675">
    <property type="entry name" value="ARSENITE METHYLTRANSFERASE"/>
    <property type="match status" value="1"/>
</dbReference>
<evidence type="ECO:0000256" key="3">
    <source>
        <dbReference type="ARBA" id="ARBA00034487"/>
    </source>
</evidence>
<evidence type="ECO:0000256" key="7">
    <source>
        <dbReference type="ARBA" id="ARBA00047943"/>
    </source>
</evidence>
<dbReference type="EMBL" id="AQFM01000032">
    <property type="protein sequence ID" value="EOR09321.1"/>
    <property type="molecule type" value="Genomic_DNA"/>
</dbReference>
<dbReference type="SUPFAM" id="SSF53335">
    <property type="entry name" value="S-adenosyl-L-methionine-dependent methyltransferases"/>
    <property type="match status" value="1"/>
</dbReference>
<evidence type="ECO:0000259" key="9">
    <source>
        <dbReference type="Pfam" id="PF13847"/>
    </source>
</evidence>
<protein>
    <recommendedName>
        <fullName evidence="5">Arsenite methyltransferase</fullName>
        <ecNumber evidence="4">2.1.1.137</ecNumber>
    </recommendedName>
</protein>
<dbReference type="CDD" id="cd02440">
    <property type="entry name" value="AdoMet_MTases"/>
    <property type="match status" value="1"/>
</dbReference>
<dbReference type="RefSeq" id="WP_016166131.1">
    <property type="nucleotide sequence ID" value="NZ_JHZG01000009.1"/>
</dbReference>
<keyword evidence="1" id="KW-0808">Transferase</keyword>
<comment type="catalytic activity">
    <reaction evidence="7">
        <text>arsenic triglutathione + 2 [thioredoxin]-dithiol + 2 S-adenosyl-L-methionine + H2O = dimethylarsinous acid + 2 [thioredoxin]-disulfide + 3 glutathione + 2 S-adenosyl-L-homocysteine + 2 H(+)</text>
        <dbReference type="Rhea" id="RHEA:69464"/>
        <dbReference type="Rhea" id="RHEA-COMP:10698"/>
        <dbReference type="Rhea" id="RHEA-COMP:10700"/>
        <dbReference type="ChEBI" id="CHEBI:15377"/>
        <dbReference type="ChEBI" id="CHEBI:15378"/>
        <dbReference type="ChEBI" id="CHEBI:23808"/>
        <dbReference type="ChEBI" id="CHEBI:29950"/>
        <dbReference type="ChEBI" id="CHEBI:50058"/>
        <dbReference type="ChEBI" id="CHEBI:57856"/>
        <dbReference type="ChEBI" id="CHEBI:57925"/>
        <dbReference type="ChEBI" id="CHEBI:59789"/>
        <dbReference type="ChEBI" id="CHEBI:183640"/>
        <dbReference type="EC" id="2.1.1.137"/>
    </reaction>
</comment>
<sequence length="212" mass="24713">MHKIIDIPSPINLQDSLHAIQWANEASVKRPYRQEFFAYYVSQILADFKQDIRILELGSGPGFFAYELLNAKPHIHYTAIDFSSAMHTLAQQRIATIPHSQTNFIIADFKQPHWYQILQAQRFDYVVIHQALHELRHKAHTDNFHQIIAQHVLHPDGDYFITDHLATPDGQMNNHELYMNKTEHILSLKQAQFKNIQIHLEIDGLCAFQARL</sequence>
<dbReference type="GO" id="GO:0030791">
    <property type="term" value="F:arsenite methyltransferase activity"/>
    <property type="evidence" value="ECO:0007669"/>
    <property type="project" value="UniProtKB-EC"/>
</dbReference>
<organism evidence="10 11">
    <name type="scientific">Acinetobacter tandoii DSM 14970 = CIP 107469</name>
    <dbReference type="NCBI Taxonomy" id="1120927"/>
    <lineage>
        <taxon>Bacteria</taxon>
        <taxon>Pseudomonadati</taxon>
        <taxon>Pseudomonadota</taxon>
        <taxon>Gammaproteobacteria</taxon>
        <taxon>Moraxellales</taxon>
        <taxon>Moraxellaceae</taxon>
        <taxon>Acinetobacter</taxon>
    </lineage>
</organism>
<evidence type="ECO:0000256" key="4">
    <source>
        <dbReference type="ARBA" id="ARBA00034521"/>
    </source>
</evidence>
<evidence type="ECO:0000256" key="8">
    <source>
        <dbReference type="ARBA" id="ARBA00048428"/>
    </source>
</evidence>
<dbReference type="Proteomes" id="UP000016201">
    <property type="component" value="Unassembled WGS sequence"/>
</dbReference>
<evidence type="ECO:0000313" key="10">
    <source>
        <dbReference type="EMBL" id="EOR09321.1"/>
    </source>
</evidence>
<comment type="caution">
    <text evidence="10">The sequence shown here is derived from an EMBL/GenBank/DDBJ whole genome shotgun (WGS) entry which is preliminary data.</text>
</comment>
<reference evidence="10 11" key="1">
    <citation type="submission" date="2013-03" db="EMBL/GenBank/DDBJ databases">
        <title>The Genome Sequence of Acinetobacter tandoii CIP 107469.</title>
        <authorList>
            <consortium name="The Broad Institute Genome Sequencing Platform"/>
            <consortium name="The Broad Institute Genome Sequencing Center for Infectious Disease"/>
            <person name="Cerqueira G."/>
            <person name="Feldgarden M."/>
            <person name="Courvalin P."/>
            <person name="Perichon B."/>
            <person name="Grillot-Courvalin C."/>
            <person name="Clermont D."/>
            <person name="Rocha E."/>
            <person name="Yoon E.-J."/>
            <person name="Nemec A."/>
            <person name="Walker B."/>
            <person name="Young S.K."/>
            <person name="Zeng Q."/>
            <person name="Gargeya S."/>
            <person name="Fitzgerald M."/>
            <person name="Haas B."/>
            <person name="Abouelleil A."/>
            <person name="Alvarado L."/>
            <person name="Arachchi H.M."/>
            <person name="Berlin A.M."/>
            <person name="Chapman S.B."/>
            <person name="Dewar J."/>
            <person name="Goldberg J."/>
            <person name="Griggs A."/>
            <person name="Gujja S."/>
            <person name="Hansen M."/>
            <person name="Howarth C."/>
            <person name="Imamovic A."/>
            <person name="Larimer J."/>
            <person name="McCowan C."/>
            <person name="Murphy C."/>
            <person name="Neiman D."/>
            <person name="Pearson M."/>
            <person name="Priest M."/>
            <person name="Roberts A."/>
            <person name="Saif S."/>
            <person name="Shea T."/>
            <person name="Sisk P."/>
            <person name="Sykes S."/>
            <person name="Wortman J."/>
            <person name="Nusbaum C."/>
            <person name="Birren B."/>
        </authorList>
    </citation>
    <scope>NUCLEOTIDE SEQUENCE [LARGE SCALE GENOMIC DNA]</scope>
    <source>
        <strain evidence="10 11">CIP 107469</strain>
    </source>
</reference>
<evidence type="ECO:0000256" key="2">
    <source>
        <dbReference type="ARBA" id="ARBA00022691"/>
    </source>
</evidence>
<evidence type="ECO:0000313" key="11">
    <source>
        <dbReference type="Proteomes" id="UP000016201"/>
    </source>
</evidence>
<dbReference type="PATRIC" id="fig|1120927.3.peg.985"/>
<comment type="catalytic activity">
    <reaction evidence="6">
        <text>arsenic triglutathione + [thioredoxin]-dithiol + S-adenosyl-L-methionine + 2 H2O = methylarsonous acid + [thioredoxin]-disulfide + 3 glutathione + S-adenosyl-L-homocysteine + H(+)</text>
        <dbReference type="Rhea" id="RHEA:69460"/>
        <dbReference type="Rhea" id="RHEA-COMP:10698"/>
        <dbReference type="Rhea" id="RHEA-COMP:10700"/>
        <dbReference type="ChEBI" id="CHEBI:15377"/>
        <dbReference type="ChEBI" id="CHEBI:15378"/>
        <dbReference type="ChEBI" id="CHEBI:17826"/>
        <dbReference type="ChEBI" id="CHEBI:29950"/>
        <dbReference type="ChEBI" id="CHEBI:50058"/>
        <dbReference type="ChEBI" id="CHEBI:57856"/>
        <dbReference type="ChEBI" id="CHEBI:57925"/>
        <dbReference type="ChEBI" id="CHEBI:59789"/>
        <dbReference type="ChEBI" id="CHEBI:183640"/>
        <dbReference type="EC" id="2.1.1.137"/>
    </reaction>
</comment>
<dbReference type="AlphaFoldDB" id="R9BAC9"/>
<dbReference type="EC" id="2.1.1.137" evidence="4"/>
<dbReference type="Pfam" id="PF13847">
    <property type="entry name" value="Methyltransf_31"/>
    <property type="match status" value="1"/>
</dbReference>
<dbReference type="InterPro" id="IPR026669">
    <property type="entry name" value="Arsenite_MeTrfase-like"/>
</dbReference>
<dbReference type="Gene3D" id="3.40.50.150">
    <property type="entry name" value="Vaccinia Virus protein VP39"/>
    <property type="match status" value="1"/>
</dbReference>
<comment type="similarity">
    <text evidence="3">Belongs to the methyltransferase superfamily. Arsenite methyltransferase family.</text>
</comment>
<gene>
    <name evidence="10" type="ORF">I593_01029</name>
</gene>
<keyword evidence="11" id="KW-1185">Reference proteome</keyword>
<dbReference type="eggNOG" id="ENOG5033ZT5">
    <property type="taxonomic scope" value="Bacteria"/>
</dbReference>
<dbReference type="InterPro" id="IPR025714">
    <property type="entry name" value="Methyltranfer_dom"/>
</dbReference>
<comment type="catalytic activity">
    <reaction evidence="8">
        <text>arsenic triglutathione + 3 [thioredoxin]-dithiol + 3 S-adenosyl-L-methionine = trimethylarsine + 3 [thioredoxin]-disulfide + 3 glutathione + 3 S-adenosyl-L-homocysteine + 3 H(+)</text>
        <dbReference type="Rhea" id="RHEA:69432"/>
        <dbReference type="Rhea" id="RHEA-COMP:10698"/>
        <dbReference type="Rhea" id="RHEA-COMP:10700"/>
        <dbReference type="ChEBI" id="CHEBI:15378"/>
        <dbReference type="ChEBI" id="CHEBI:27130"/>
        <dbReference type="ChEBI" id="CHEBI:29950"/>
        <dbReference type="ChEBI" id="CHEBI:50058"/>
        <dbReference type="ChEBI" id="CHEBI:57856"/>
        <dbReference type="ChEBI" id="CHEBI:57925"/>
        <dbReference type="ChEBI" id="CHEBI:59789"/>
        <dbReference type="ChEBI" id="CHEBI:183640"/>
        <dbReference type="EC" id="2.1.1.137"/>
    </reaction>
</comment>
<dbReference type="InterPro" id="IPR029063">
    <property type="entry name" value="SAM-dependent_MTases_sf"/>
</dbReference>
<name>R9BAC9_9GAMM</name>
<evidence type="ECO:0000256" key="1">
    <source>
        <dbReference type="ARBA" id="ARBA00022679"/>
    </source>
</evidence>
<evidence type="ECO:0000256" key="5">
    <source>
        <dbReference type="ARBA" id="ARBA00034545"/>
    </source>
</evidence>
<proteinExistence type="inferred from homology"/>
<keyword evidence="2" id="KW-0949">S-adenosyl-L-methionine</keyword>
<dbReference type="PANTHER" id="PTHR43675:SF8">
    <property type="entry name" value="ARSENITE METHYLTRANSFERASE"/>
    <property type="match status" value="1"/>
</dbReference>
<accession>R9BAC9</accession>
<feature type="domain" description="Methyltransferase" evidence="9">
    <location>
        <begin position="49"/>
        <end position="185"/>
    </location>
</feature>